<feature type="transmembrane region" description="Helical" evidence="1">
    <location>
        <begin position="57"/>
        <end position="89"/>
    </location>
</feature>
<evidence type="ECO:0000313" key="2">
    <source>
        <dbReference type="EMBL" id="MFB9326080.1"/>
    </source>
</evidence>
<sequence length="102" mass="11403">MRIAKLLKWLTGAAELFLAIPILGGTFILATGYVPLTVMFIAHAVTLVLCLKERSSIYGSVVGLLTSVLAWIPFLGWFMHLVTGILLFVSAMRDERQRYPHR</sequence>
<dbReference type="EMBL" id="JBHMDO010000017">
    <property type="protein sequence ID" value="MFB9326080.1"/>
    <property type="molecule type" value="Genomic_DNA"/>
</dbReference>
<dbReference type="RefSeq" id="WP_377493033.1">
    <property type="nucleotide sequence ID" value="NZ_JBHMDO010000017.1"/>
</dbReference>
<evidence type="ECO:0000256" key="1">
    <source>
        <dbReference type="SAM" id="Phobius"/>
    </source>
</evidence>
<reference evidence="2 3" key="1">
    <citation type="submission" date="2024-09" db="EMBL/GenBank/DDBJ databases">
        <authorList>
            <person name="Sun Q."/>
            <person name="Mori K."/>
        </authorList>
    </citation>
    <scope>NUCLEOTIDE SEQUENCE [LARGE SCALE GENOMIC DNA]</scope>
    <source>
        <strain evidence="2 3">TISTR 2452</strain>
    </source>
</reference>
<name>A0ABV5KLI2_9BACL</name>
<feature type="transmembrane region" description="Helical" evidence="1">
    <location>
        <begin position="12"/>
        <end position="45"/>
    </location>
</feature>
<keyword evidence="1" id="KW-0812">Transmembrane</keyword>
<keyword evidence="1" id="KW-0472">Membrane</keyword>
<accession>A0ABV5KLI2</accession>
<protein>
    <submittedName>
        <fullName evidence="2">Uncharacterized protein</fullName>
    </submittedName>
</protein>
<comment type="caution">
    <text evidence="2">The sequence shown here is derived from an EMBL/GenBank/DDBJ whole genome shotgun (WGS) entry which is preliminary data.</text>
</comment>
<keyword evidence="1" id="KW-1133">Transmembrane helix</keyword>
<gene>
    <name evidence="2" type="ORF">ACFFSY_09175</name>
</gene>
<keyword evidence="3" id="KW-1185">Reference proteome</keyword>
<organism evidence="2 3">
    <name type="scientific">Paenibacillus aurantiacus</name>
    <dbReference type="NCBI Taxonomy" id="1936118"/>
    <lineage>
        <taxon>Bacteria</taxon>
        <taxon>Bacillati</taxon>
        <taxon>Bacillota</taxon>
        <taxon>Bacilli</taxon>
        <taxon>Bacillales</taxon>
        <taxon>Paenibacillaceae</taxon>
        <taxon>Paenibacillus</taxon>
    </lineage>
</organism>
<proteinExistence type="predicted"/>
<dbReference type="Proteomes" id="UP001589747">
    <property type="component" value="Unassembled WGS sequence"/>
</dbReference>
<evidence type="ECO:0000313" key="3">
    <source>
        <dbReference type="Proteomes" id="UP001589747"/>
    </source>
</evidence>